<dbReference type="InterPro" id="IPR036910">
    <property type="entry name" value="HMG_box_dom_sf"/>
</dbReference>
<dbReference type="PANTHER" id="PTHR45789">
    <property type="entry name" value="FI18025P1"/>
    <property type="match status" value="1"/>
</dbReference>
<dbReference type="Gene3D" id="1.10.30.10">
    <property type="entry name" value="High mobility group box domain"/>
    <property type="match status" value="1"/>
</dbReference>
<name>A0A183AY70_9TREM</name>
<gene>
    <name evidence="6" type="ORF">ECPE_LOCUS11905</name>
</gene>
<sequence>MFYAGGDAQLFAQHIRRNVLRVFSDASNSVISQQLGDLWRTVPLRLRNQYDDEANRLVKIHQLEFPNYKYQPKKRVPLNSQANSIQNGVYSCLNNNATSCFISGSNSSPVITSTVSHTSVNLLQLTTTTRDIVDCDRIINCPREVDSSRNDLTNRSRLTVSQAPTSSATSQLRANVSIAPTVRVVSPAKAPVRTVYKRLEPKRQNSIFGSAHSGSGATAHSLSSVLPPLLTSSTSCPVSGSMRPISSSTTDPFQIGSCDSAYGSGINSSSSSSASSPAVRDLLSPAKSLASASQSGARSSPIRRKIRPLSQQHSSQQTQQHLTQPGEYPARQRFFSAHSESTSSFNVSRPSIENPTTPDIVYFIPSSCGSSSASPSSSFSSSTSHHSNLDIVDEVHSGVQPIVLTTTTSIQQQLQKHPNQSQGFTPVYVKVDAAASRPNEGLVLAFPPGTTFIQTVGNLGHVQSIPIQSGFGNSNIGSISGGRKVYMTSAGKASPTTSYTVGRNGSGGGSPNQLLQPVKVMSVIGRTVRATDPIHTHPGNHSTLDELSSVTSYSPSSSVYSSTSNDPFIPLHDSQFGTEERLKPELIDEDNQNSKRDVLINNNAIRRRFEARFDTGCMLHTTDPHNSVQRLLSKHQFNMEVEQAPATESVDATSCPSPGASGCPAETTPGVEPNSGSIIDSTAGQTPITEFPMSTEGEQIDTSFDAMMNSVDITTFLPGTFSTDEDQLVVDSNPPKLSSPPGLDSIDEESFDFPQLITYIVLGNLVRHLFSLCRFATNGLDALDKSSLFMIKPDWPIVA</sequence>
<dbReference type="GO" id="GO:0005634">
    <property type="term" value="C:nucleus"/>
    <property type="evidence" value="ECO:0007669"/>
    <property type="project" value="UniProtKB-UniRule"/>
</dbReference>
<dbReference type="Proteomes" id="UP000272942">
    <property type="component" value="Unassembled WGS sequence"/>
</dbReference>
<proteinExistence type="predicted"/>
<dbReference type="PANTHER" id="PTHR45789:SF2">
    <property type="entry name" value="FI18025P1"/>
    <property type="match status" value="1"/>
</dbReference>
<dbReference type="AlphaFoldDB" id="A0A183AY70"/>
<feature type="region of interest" description="Disordered" evidence="4">
    <location>
        <begin position="531"/>
        <end position="554"/>
    </location>
</feature>
<feature type="compositionally biased region" description="Polar residues" evidence="4">
    <location>
        <begin position="494"/>
        <end position="503"/>
    </location>
</feature>
<dbReference type="InterPro" id="IPR009071">
    <property type="entry name" value="HMG_box_dom"/>
</dbReference>
<evidence type="ECO:0000313" key="8">
    <source>
        <dbReference type="WBParaSite" id="ECPE_0001194001-mRNA-1"/>
    </source>
</evidence>
<evidence type="ECO:0000256" key="4">
    <source>
        <dbReference type="SAM" id="MobiDB-lite"/>
    </source>
</evidence>
<dbReference type="GO" id="GO:0000981">
    <property type="term" value="F:DNA-binding transcription factor activity, RNA polymerase II-specific"/>
    <property type="evidence" value="ECO:0007669"/>
    <property type="project" value="TreeGrafter"/>
</dbReference>
<feature type="DNA-binding region" description="HMG box" evidence="3">
    <location>
        <begin position="10"/>
        <end position="69"/>
    </location>
</feature>
<feature type="compositionally biased region" description="Polar residues" evidence="4">
    <location>
        <begin position="155"/>
        <end position="170"/>
    </location>
</feature>
<accession>A0A183AY70</accession>
<reference evidence="8" key="1">
    <citation type="submission" date="2016-06" db="UniProtKB">
        <authorList>
            <consortium name="WormBaseParasite"/>
        </authorList>
    </citation>
    <scope>IDENTIFICATION</scope>
</reference>
<evidence type="ECO:0000256" key="2">
    <source>
        <dbReference type="ARBA" id="ARBA00023242"/>
    </source>
</evidence>
<evidence type="ECO:0000256" key="1">
    <source>
        <dbReference type="ARBA" id="ARBA00023125"/>
    </source>
</evidence>
<feature type="region of interest" description="Disordered" evidence="4">
    <location>
        <begin position="492"/>
        <end position="514"/>
    </location>
</feature>
<feature type="domain" description="HMG box" evidence="5">
    <location>
        <begin position="10"/>
        <end position="69"/>
    </location>
</feature>
<reference evidence="6 7" key="2">
    <citation type="submission" date="2018-11" db="EMBL/GenBank/DDBJ databases">
        <authorList>
            <consortium name="Pathogen Informatics"/>
        </authorList>
    </citation>
    <scope>NUCLEOTIDE SEQUENCE [LARGE SCALE GENOMIC DNA]</scope>
    <source>
        <strain evidence="6 7">Egypt</strain>
    </source>
</reference>
<dbReference type="GO" id="GO:0000978">
    <property type="term" value="F:RNA polymerase II cis-regulatory region sequence-specific DNA binding"/>
    <property type="evidence" value="ECO:0007669"/>
    <property type="project" value="TreeGrafter"/>
</dbReference>
<protein>
    <submittedName>
        <fullName evidence="8">HMG box domain-containing protein</fullName>
    </submittedName>
</protein>
<evidence type="ECO:0000313" key="6">
    <source>
        <dbReference type="EMBL" id="VDP89106.1"/>
    </source>
</evidence>
<evidence type="ECO:0000256" key="3">
    <source>
        <dbReference type="PROSITE-ProRule" id="PRU00267"/>
    </source>
</evidence>
<dbReference type="EMBL" id="UZAN01051749">
    <property type="protein sequence ID" value="VDP89106.1"/>
    <property type="molecule type" value="Genomic_DNA"/>
</dbReference>
<dbReference type="InterPro" id="IPR051356">
    <property type="entry name" value="SOX/SOX-like_TF"/>
</dbReference>
<feature type="compositionally biased region" description="Polar residues" evidence="4">
    <location>
        <begin position="674"/>
        <end position="687"/>
    </location>
</feature>
<feature type="region of interest" description="Disordered" evidence="4">
    <location>
        <begin position="650"/>
        <end position="687"/>
    </location>
</feature>
<organism evidence="8">
    <name type="scientific">Echinostoma caproni</name>
    <dbReference type="NCBI Taxonomy" id="27848"/>
    <lineage>
        <taxon>Eukaryota</taxon>
        <taxon>Metazoa</taxon>
        <taxon>Spiralia</taxon>
        <taxon>Lophotrochozoa</taxon>
        <taxon>Platyhelminthes</taxon>
        <taxon>Trematoda</taxon>
        <taxon>Digenea</taxon>
        <taxon>Plagiorchiida</taxon>
        <taxon>Echinostomata</taxon>
        <taxon>Echinostomatoidea</taxon>
        <taxon>Echinostomatidae</taxon>
        <taxon>Echinostoma</taxon>
    </lineage>
</organism>
<evidence type="ECO:0000259" key="5">
    <source>
        <dbReference type="PROSITE" id="PS50118"/>
    </source>
</evidence>
<keyword evidence="1 3" id="KW-0238">DNA-binding</keyword>
<keyword evidence="2 3" id="KW-0539">Nucleus</keyword>
<dbReference type="PROSITE" id="PS50118">
    <property type="entry name" value="HMG_BOX_2"/>
    <property type="match status" value="1"/>
</dbReference>
<dbReference type="OrthoDB" id="6247875at2759"/>
<dbReference type="WBParaSite" id="ECPE_0001194001-mRNA-1">
    <property type="protein sequence ID" value="ECPE_0001194001-mRNA-1"/>
    <property type="gene ID" value="ECPE_0001194001"/>
</dbReference>
<evidence type="ECO:0000313" key="7">
    <source>
        <dbReference type="Proteomes" id="UP000272942"/>
    </source>
</evidence>
<feature type="region of interest" description="Disordered" evidence="4">
    <location>
        <begin position="146"/>
        <end position="170"/>
    </location>
</feature>
<dbReference type="SUPFAM" id="SSF47095">
    <property type="entry name" value="HMG-box"/>
    <property type="match status" value="1"/>
</dbReference>
<dbReference type="Pfam" id="PF00505">
    <property type="entry name" value="HMG_box"/>
    <property type="match status" value="1"/>
</dbReference>
<keyword evidence="7" id="KW-1185">Reference proteome</keyword>